<dbReference type="RefSeq" id="WP_308451974.1">
    <property type="nucleotide sequence ID" value="NZ_JAJEPU010000050.1"/>
</dbReference>
<feature type="region of interest" description="Disordered" evidence="1">
    <location>
        <begin position="33"/>
        <end position="69"/>
    </location>
</feature>
<feature type="compositionally biased region" description="Basic and acidic residues" evidence="1">
    <location>
        <begin position="48"/>
        <end position="69"/>
    </location>
</feature>
<evidence type="ECO:0008006" key="4">
    <source>
        <dbReference type="Google" id="ProtNLM"/>
    </source>
</evidence>
<dbReference type="Proteomes" id="UP001198962">
    <property type="component" value="Unassembled WGS sequence"/>
</dbReference>
<accession>A0AAE3AQ37</accession>
<proteinExistence type="predicted"/>
<gene>
    <name evidence="2" type="ORF">LKD32_12900</name>
</gene>
<organism evidence="2 3">
    <name type="scientific">Brotaphodocola catenula</name>
    <dbReference type="NCBI Taxonomy" id="2885361"/>
    <lineage>
        <taxon>Bacteria</taxon>
        <taxon>Bacillati</taxon>
        <taxon>Bacillota</taxon>
        <taxon>Clostridia</taxon>
        <taxon>Lachnospirales</taxon>
        <taxon>Lachnospiraceae</taxon>
        <taxon>Brotaphodocola</taxon>
    </lineage>
</organism>
<evidence type="ECO:0000313" key="2">
    <source>
        <dbReference type="EMBL" id="MCC2165756.1"/>
    </source>
</evidence>
<dbReference type="EMBL" id="JAJEPU010000050">
    <property type="protein sequence ID" value="MCC2165756.1"/>
    <property type="molecule type" value="Genomic_DNA"/>
</dbReference>
<name>A0AAE3AQ37_9FIRM</name>
<dbReference type="AlphaFoldDB" id="A0AAE3AQ37"/>
<reference evidence="2" key="1">
    <citation type="submission" date="2021-10" db="EMBL/GenBank/DDBJ databases">
        <title>Anaerobic single-cell dispensing facilitates the cultivation of human gut bacteria.</title>
        <authorList>
            <person name="Afrizal A."/>
        </authorList>
    </citation>
    <scope>NUCLEOTIDE SEQUENCE</scope>
    <source>
        <strain evidence="2">CLA-AA-H274</strain>
    </source>
</reference>
<feature type="compositionally biased region" description="Low complexity" evidence="1">
    <location>
        <begin position="33"/>
        <end position="47"/>
    </location>
</feature>
<dbReference type="PROSITE" id="PS51257">
    <property type="entry name" value="PROKAR_LIPOPROTEIN"/>
    <property type="match status" value="1"/>
</dbReference>
<comment type="caution">
    <text evidence="2">The sequence shown here is derived from an EMBL/GenBank/DDBJ whole genome shotgun (WGS) entry which is preliminary data.</text>
</comment>
<evidence type="ECO:0000313" key="3">
    <source>
        <dbReference type="Proteomes" id="UP001198962"/>
    </source>
</evidence>
<protein>
    <recommendedName>
        <fullName evidence="4">Lipoprotein</fullName>
    </recommendedName>
</protein>
<evidence type="ECO:0000256" key="1">
    <source>
        <dbReference type="SAM" id="MobiDB-lite"/>
    </source>
</evidence>
<keyword evidence="3" id="KW-1185">Reference proteome</keyword>
<sequence length="455" mass="50382">MRKSIQKLTQMAAVGMSVLVIGGCANNTASTTATTAESAAETTVAESESAKAEETTETAKEEKAETKSEATDSAWLKEYYGVEISKDGPDATAFNEALKTIAGDEAPAVEGDLNLLSAVKAAVGAADYEELALSYPADKVKERLAVHGIKDDVDEEYAAYLACALDTDLISDEEGQSAVKKEAMTQEQAESLLMRIIDVNGDGRNYLGMASDPDIYGKIDQMWNSFIIFDDDKLAEIGKNSVQQQVTTGYGIKSAAYDARFLSDLTLQYGHSDIKHAHQLIGLLNSENIDAKVQLEPKISIYQYLLEWGPIPEATPTYEVKQFDDDLYLVYAVEYDMKLEFNTTADLKRFNDVINAYAKKNEGNEEAKGLIYASWWQPLYSTTRTDMSSDDYHQIYDCVVSDGIYSIHPFALPENKDETVEKFKEFAGDSGVEVTPQERYVNTAFYNYLKGDDYQ</sequence>